<keyword evidence="1" id="KW-0732">Signal</keyword>
<accession>A0A1F6DTB7</accession>
<dbReference type="EMBL" id="MFLJ01000014">
    <property type="protein sequence ID" value="OGG64685.1"/>
    <property type="molecule type" value="Genomic_DNA"/>
</dbReference>
<gene>
    <name evidence="2" type="ORF">A3C94_01600</name>
</gene>
<evidence type="ECO:0000313" key="2">
    <source>
        <dbReference type="EMBL" id="OGG64685.1"/>
    </source>
</evidence>
<evidence type="ECO:0000313" key="3">
    <source>
        <dbReference type="Proteomes" id="UP000177232"/>
    </source>
</evidence>
<dbReference type="AlphaFoldDB" id="A0A1F6DTB7"/>
<name>A0A1F6DTB7_9BACT</name>
<dbReference type="Proteomes" id="UP000177232">
    <property type="component" value="Unassembled WGS sequence"/>
</dbReference>
<organism evidence="2 3">
    <name type="scientific">Candidatus Kaiserbacteria bacterium RIFCSPHIGHO2_02_FULL_55_17</name>
    <dbReference type="NCBI Taxonomy" id="1798496"/>
    <lineage>
        <taxon>Bacteria</taxon>
        <taxon>Candidatus Kaiseribacteriota</taxon>
    </lineage>
</organism>
<proteinExistence type="predicted"/>
<protein>
    <submittedName>
        <fullName evidence="2">Uncharacterized protein</fullName>
    </submittedName>
</protein>
<reference evidence="2 3" key="1">
    <citation type="journal article" date="2016" name="Nat. Commun.">
        <title>Thousands of microbial genomes shed light on interconnected biogeochemical processes in an aquifer system.</title>
        <authorList>
            <person name="Anantharaman K."/>
            <person name="Brown C.T."/>
            <person name="Hug L.A."/>
            <person name="Sharon I."/>
            <person name="Castelle C.J."/>
            <person name="Probst A.J."/>
            <person name="Thomas B.C."/>
            <person name="Singh A."/>
            <person name="Wilkins M.J."/>
            <person name="Karaoz U."/>
            <person name="Brodie E.L."/>
            <person name="Williams K.H."/>
            <person name="Hubbard S.S."/>
            <person name="Banfield J.F."/>
        </authorList>
    </citation>
    <scope>NUCLEOTIDE SEQUENCE [LARGE SCALE GENOMIC DNA]</scope>
</reference>
<evidence type="ECO:0000256" key="1">
    <source>
        <dbReference type="SAM" id="SignalP"/>
    </source>
</evidence>
<feature type="chain" id="PRO_5009523941" evidence="1">
    <location>
        <begin position="18"/>
        <end position="393"/>
    </location>
</feature>
<feature type="signal peptide" evidence="1">
    <location>
        <begin position="1"/>
        <end position="17"/>
    </location>
</feature>
<comment type="caution">
    <text evidence="2">The sequence shown here is derived from an EMBL/GenBank/DDBJ whole genome shotgun (WGS) entry which is preliminary data.</text>
</comment>
<sequence>MFAALILGAVTIFAVNAAPVGNPFLKGVNSPSELAGKIEASLAKDPKGTTMLDAARCKKDGSCARPLDYLMTLQQSDPDARLTDVAQVPVFLRTLRVTDAPTGEYWISCLKPTGKGAYEPVLHCLSRSFKPGEKAWVNPKSGRIVFASDCTNPIEKPVPPKQACAEVRFFTKKDDPQYGTDTAVRFAIVGPADVKDDCIGVKRAGEEDFERWWTDECKNVHCEFAAPAAVVGQKVRLIGSYIPAPGKHVLRVPVSFTQKGSLYRVLICLDRTTMAWPELPKEYRSLEALLATAPRRPVRGDDPVAYLAAYGEWRITYIEWRNSAIAKINDYAKKREQWIVGHSDTIGVRWHDYQPSKSGIKTATVYYDKAEIPSGEPQLYIPWGEWEKMQKVR</sequence>